<dbReference type="PaxDb" id="55529-EKX44284"/>
<reference evidence="4" key="3">
    <citation type="submission" date="2016-03" db="UniProtKB">
        <authorList>
            <consortium name="EnsemblProtists"/>
        </authorList>
    </citation>
    <scope>IDENTIFICATION</scope>
</reference>
<evidence type="ECO:0000259" key="2">
    <source>
        <dbReference type="SMART" id="SM00737"/>
    </source>
</evidence>
<name>L1J877_GUITC</name>
<dbReference type="EMBL" id="JH993005">
    <property type="protein sequence ID" value="EKX44284.1"/>
    <property type="molecule type" value="Genomic_DNA"/>
</dbReference>
<dbReference type="OMA" id="WENCGPP"/>
<dbReference type="GO" id="GO:0005319">
    <property type="term" value="F:lipid transporter activity"/>
    <property type="evidence" value="ECO:0007669"/>
    <property type="project" value="TreeGrafter"/>
</dbReference>
<keyword evidence="1" id="KW-0732">Signal</keyword>
<dbReference type="PANTHER" id="PTHR17357">
    <property type="entry name" value="GM2 GANGLIOSIDE ACTIVATOR PROTEIN"/>
    <property type="match status" value="1"/>
</dbReference>
<reference evidence="5" key="2">
    <citation type="submission" date="2012-11" db="EMBL/GenBank/DDBJ databases">
        <authorList>
            <person name="Kuo A."/>
            <person name="Curtis B.A."/>
            <person name="Tanifuji G."/>
            <person name="Burki F."/>
            <person name="Gruber A."/>
            <person name="Irimia M."/>
            <person name="Maruyama S."/>
            <person name="Arias M.C."/>
            <person name="Ball S.G."/>
            <person name="Gile G.H."/>
            <person name="Hirakawa Y."/>
            <person name="Hopkins J.F."/>
            <person name="Rensing S.A."/>
            <person name="Schmutz J."/>
            <person name="Symeonidi A."/>
            <person name="Elias M."/>
            <person name="Eveleigh R.J."/>
            <person name="Herman E.K."/>
            <person name="Klute M.J."/>
            <person name="Nakayama T."/>
            <person name="Obornik M."/>
            <person name="Reyes-Prieto A."/>
            <person name="Armbrust E.V."/>
            <person name="Aves S.J."/>
            <person name="Beiko R.G."/>
            <person name="Coutinho P."/>
            <person name="Dacks J.B."/>
            <person name="Durnford D.G."/>
            <person name="Fast N.M."/>
            <person name="Green B.R."/>
            <person name="Grisdale C."/>
            <person name="Hempe F."/>
            <person name="Henrissat B."/>
            <person name="Hoppner M.P."/>
            <person name="Ishida K.-I."/>
            <person name="Kim E."/>
            <person name="Koreny L."/>
            <person name="Kroth P.G."/>
            <person name="Liu Y."/>
            <person name="Malik S.-B."/>
            <person name="Maier U.G."/>
            <person name="McRose D."/>
            <person name="Mock T."/>
            <person name="Neilson J.A."/>
            <person name="Onodera N.T."/>
            <person name="Poole A.M."/>
            <person name="Pritham E.J."/>
            <person name="Richards T.A."/>
            <person name="Rocap G."/>
            <person name="Roy S.W."/>
            <person name="Sarai C."/>
            <person name="Schaack S."/>
            <person name="Shirato S."/>
            <person name="Slamovits C.H."/>
            <person name="Spencer D.F."/>
            <person name="Suzuki S."/>
            <person name="Worden A.Z."/>
            <person name="Zauner S."/>
            <person name="Barry K."/>
            <person name="Bell C."/>
            <person name="Bharti A.K."/>
            <person name="Crow J.A."/>
            <person name="Grimwood J."/>
            <person name="Kramer R."/>
            <person name="Lindquist E."/>
            <person name="Lucas S."/>
            <person name="Salamov A."/>
            <person name="McFadden G.I."/>
            <person name="Lane C.E."/>
            <person name="Keeling P.J."/>
            <person name="Gray M.W."/>
            <person name="Grigoriev I.V."/>
            <person name="Archibald J.M."/>
        </authorList>
    </citation>
    <scope>NUCLEOTIDE SEQUENCE</scope>
    <source>
        <strain evidence="5">CCMP2712</strain>
    </source>
</reference>
<evidence type="ECO:0000313" key="3">
    <source>
        <dbReference type="EMBL" id="EKX44284.1"/>
    </source>
</evidence>
<dbReference type="KEGG" id="gtt:GUITHDRAFT_153012"/>
<organism evidence="3">
    <name type="scientific">Guillardia theta (strain CCMP2712)</name>
    <name type="common">Cryptophyte</name>
    <dbReference type="NCBI Taxonomy" id="905079"/>
    <lineage>
        <taxon>Eukaryota</taxon>
        <taxon>Cryptophyceae</taxon>
        <taxon>Pyrenomonadales</taxon>
        <taxon>Geminigeraceae</taxon>
        <taxon>Guillardia</taxon>
    </lineage>
</organism>
<dbReference type="AlphaFoldDB" id="L1J877"/>
<dbReference type="EnsemblProtists" id="EKX44284">
    <property type="protein sequence ID" value="EKX44284"/>
    <property type="gene ID" value="GUITHDRAFT_153012"/>
</dbReference>
<dbReference type="SUPFAM" id="SSF63707">
    <property type="entry name" value="Ganglioside M2 (gm2) activator"/>
    <property type="match status" value="1"/>
</dbReference>
<dbReference type="InterPro" id="IPR036846">
    <property type="entry name" value="GM2-AP_sf"/>
</dbReference>
<dbReference type="STRING" id="905079.L1J877"/>
<evidence type="ECO:0000313" key="4">
    <source>
        <dbReference type="EnsemblProtists" id="EKX44284"/>
    </source>
</evidence>
<reference evidence="3 5" key="1">
    <citation type="journal article" date="2012" name="Nature">
        <title>Algal genomes reveal evolutionary mosaicism and the fate of nucleomorphs.</title>
        <authorList>
            <consortium name="DOE Joint Genome Institute"/>
            <person name="Curtis B.A."/>
            <person name="Tanifuji G."/>
            <person name="Burki F."/>
            <person name="Gruber A."/>
            <person name="Irimia M."/>
            <person name="Maruyama S."/>
            <person name="Arias M.C."/>
            <person name="Ball S.G."/>
            <person name="Gile G.H."/>
            <person name="Hirakawa Y."/>
            <person name="Hopkins J.F."/>
            <person name="Kuo A."/>
            <person name="Rensing S.A."/>
            <person name="Schmutz J."/>
            <person name="Symeonidi A."/>
            <person name="Elias M."/>
            <person name="Eveleigh R.J."/>
            <person name="Herman E.K."/>
            <person name="Klute M.J."/>
            <person name="Nakayama T."/>
            <person name="Obornik M."/>
            <person name="Reyes-Prieto A."/>
            <person name="Armbrust E.V."/>
            <person name="Aves S.J."/>
            <person name="Beiko R.G."/>
            <person name="Coutinho P."/>
            <person name="Dacks J.B."/>
            <person name="Durnford D.G."/>
            <person name="Fast N.M."/>
            <person name="Green B.R."/>
            <person name="Grisdale C.J."/>
            <person name="Hempel F."/>
            <person name="Henrissat B."/>
            <person name="Hoppner M.P."/>
            <person name="Ishida K."/>
            <person name="Kim E."/>
            <person name="Koreny L."/>
            <person name="Kroth P.G."/>
            <person name="Liu Y."/>
            <person name="Malik S.B."/>
            <person name="Maier U.G."/>
            <person name="McRose D."/>
            <person name="Mock T."/>
            <person name="Neilson J.A."/>
            <person name="Onodera N.T."/>
            <person name="Poole A.M."/>
            <person name="Pritham E.J."/>
            <person name="Richards T.A."/>
            <person name="Rocap G."/>
            <person name="Roy S.W."/>
            <person name="Sarai C."/>
            <person name="Schaack S."/>
            <person name="Shirato S."/>
            <person name="Slamovits C.H."/>
            <person name="Spencer D.F."/>
            <person name="Suzuki S."/>
            <person name="Worden A.Z."/>
            <person name="Zauner S."/>
            <person name="Barry K."/>
            <person name="Bell C."/>
            <person name="Bharti A.K."/>
            <person name="Crow J.A."/>
            <person name="Grimwood J."/>
            <person name="Kramer R."/>
            <person name="Lindquist E."/>
            <person name="Lucas S."/>
            <person name="Salamov A."/>
            <person name="McFadden G.I."/>
            <person name="Lane C.E."/>
            <person name="Keeling P.J."/>
            <person name="Gray M.W."/>
            <person name="Grigoriev I.V."/>
            <person name="Archibald J.M."/>
        </authorList>
    </citation>
    <scope>NUCLEOTIDE SEQUENCE</scope>
    <source>
        <strain evidence="3 5">CCMP2712</strain>
    </source>
</reference>
<protein>
    <recommendedName>
        <fullName evidence="2">MD-2-related lipid-recognition domain-containing protein</fullName>
    </recommendedName>
</protein>
<dbReference type="OrthoDB" id="6409159at2759"/>
<dbReference type="SMART" id="SM00737">
    <property type="entry name" value="ML"/>
    <property type="match status" value="1"/>
</dbReference>
<dbReference type="Proteomes" id="UP000011087">
    <property type="component" value="Unassembled WGS sequence"/>
</dbReference>
<dbReference type="InterPro" id="IPR003172">
    <property type="entry name" value="ML_dom"/>
</dbReference>
<gene>
    <name evidence="3" type="ORF">GUITHDRAFT_153012</name>
</gene>
<dbReference type="PANTHER" id="PTHR17357:SF0">
    <property type="entry name" value="GANGLIOSIDE GM2 ACTIVATOR"/>
    <property type="match status" value="1"/>
</dbReference>
<feature type="domain" description="MD-2-related lipid-recognition" evidence="2">
    <location>
        <begin position="60"/>
        <end position="216"/>
    </location>
</feature>
<sequence>MISISDSRSAVRTEVVATILLLFAISLAAAIPVELAGGKRHVRSNSTANPRELKVEPFAWKMCGDPSDPFQVASATVSPWPIRFSKAKETPITISLDGYLNTSVVSGTLELGIKKKLPYVEVWEKIPCIEGYGSCVYDLCSTLQNVFGVCDVWFTEHGLPCECPFNPQSFTVLPSTLNLPEAGPDVPAWLFDGDFQIEVIIRDSDGNRVACGWVQLSLLIVNN</sequence>
<dbReference type="GeneID" id="17301069"/>
<evidence type="ECO:0000313" key="5">
    <source>
        <dbReference type="Proteomes" id="UP000011087"/>
    </source>
</evidence>
<keyword evidence="5" id="KW-1185">Reference proteome</keyword>
<evidence type="ECO:0000256" key="1">
    <source>
        <dbReference type="ARBA" id="ARBA00022729"/>
    </source>
</evidence>
<dbReference type="GO" id="GO:0006689">
    <property type="term" value="P:ganglioside catabolic process"/>
    <property type="evidence" value="ECO:0007669"/>
    <property type="project" value="InterPro"/>
</dbReference>
<accession>L1J877</accession>
<dbReference type="InterPro" id="IPR028996">
    <property type="entry name" value="GM2-AP"/>
</dbReference>
<dbReference type="Pfam" id="PF02221">
    <property type="entry name" value="E1_DerP2_DerF2"/>
    <property type="match status" value="1"/>
</dbReference>
<dbReference type="eggNOG" id="ENOG502S05S">
    <property type="taxonomic scope" value="Eukaryota"/>
</dbReference>
<dbReference type="GO" id="GO:0009898">
    <property type="term" value="C:cytoplasmic side of plasma membrane"/>
    <property type="evidence" value="ECO:0007669"/>
    <property type="project" value="TreeGrafter"/>
</dbReference>
<dbReference type="GO" id="GO:0008047">
    <property type="term" value="F:enzyme activator activity"/>
    <property type="evidence" value="ECO:0007669"/>
    <property type="project" value="InterPro"/>
</dbReference>
<dbReference type="HOGENOM" id="CLU_108261_0_0_1"/>
<proteinExistence type="predicted"/>
<dbReference type="RefSeq" id="XP_005831264.1">
    <property type="nucleotide sequence ID" value="XM_005831207.1"/>
</dbReference>
<dbReference type="Gene3D" id="2.70.220.10">
    <property type="entry name" value="Ganglioside GM2 activator"/>
    <property type="match status" value="1"/>
</dbReference>